<feature type="compositionally biased region" description="Polar residues" evidence="1">
    <location>
        <begin position="181"/>
        <end position="196"/>
    </location>
</feature>
<feature type="region of interest" description="Disordered" evidence="1">
    <location>
        <begin position="181"/>
        <end position="212"/>
    </location>
</feature>
<name>A0A2Z7D8A7_9LAMI</name>
<evidence type="ECO:0000313" key="3">
    <source>
        <dbReference type="Proteomes" id="UP000250235"/>
    </source>
</evidence>
<dbReference type="Proteomes" id="UP000250235">
    <property type="component" value="Unassembled WGS sequence"/>
</dbReference>
<gene>
    <name evidence="2" type="ORF">F511_04431</name>
</gene>
<organism evidence="2 3">
    <name type="scientific">Dorcoceras hygrometricum</name>
    <dbReference type="NCBI Taxonomy" id="472368"/>
    <lineage>
        <taxon>Eukaryota</taxon>
        <taxon>Viridiplantae</taxon>
        <taxon>Streptophyta</taxon>
        <taxon>Embryophyta</taxon>
        <taxon>Tracheophyta</taxon>
        <taxon>Spermatophyta</taxon>
        <taxon>Magnoliopsida</taxon>
        <taxon>eudicotyledons</taxon>
        <taxon>Gunneridae</taxon>
        <taxon>Pentapetalae</taxon>
        <taxon>asterids</taxon>
        <taxon>lamiids</taxon>
        <taxon>Lamiales</taxon>
        <taxon>Gesneriaceae</taxon>
        <taxon>Didymocarpoideae</taxon>
        <taxon>Trichosporeae</taxon>
        <taxon>Loxocarpinae</taxon>
        <taxon>Dorcoceras</taxon>
    </lineage>
</organism>
<dbReference type="EMBL" id="KQ989117">
    <property type="protein sequence ID" value="KZV54809.1"/>
    <property type="molecule type" value="Genomic_DNA"/>
</dbReference>
<sequence length="212" mass="24481">MVRNISISSWFDAFKESAVELAMETWSEAQKLKRRRVENQQLKQSVSEEATSYGDSADGLEVDDVIADDEDQQMKRSAKMKRRRVEIQQMLLELAIAKRCRLHKWIRQRFALALKIQQEDVAMEIISRHEDSAVARFSRKIQQKRNISSSRLESAAAKQLTIYEELQELDVVVVKGATSWEGNSSVKRPAQCNEQAGSKKLKRKLEEQLKSR</sequence>
<evidence type="ECO:0000256" key="1">
    <source>
        <dbReference type="SAM" id="MobiDB-lite"/>
    </source>
</evidence>
<evidence type="ECO:0000313" key="2">
    <source>
        <dbReference type="EMBL" id="KZV54809.1"/>
    </source>
</evidence>
<protein>
    <submittedName>
        <fullName evidence="2">Uncharacterized protein</fullName>
    </submittedName>
</protein>
<dbReference type="AlphaFoldDB" id="A0A2Z7D8A7"/>
<reference evidence="2 3" key="1">
    <citation type="journal article" date="2015" name="Proc. Natl. Acad. Sci. U.S.A.">
        <title>The resurrection genome of Boea hygrometrica: A blueprint for survival of dehydration.</title>
        <authorList>
            <person name="Xiao L."/>
            <person name="Yang G."/>
            <person name="Zhang L."/>
            <person name="Yang X."/>
            <person name="Zhao S."/>
            <person name="Ji Z."/>
            <person name="Zhou Q."/>
            <person name="Hu M."/>
            <person name="Wang Y."/>
            <person name="Chen M."/>
            <person name="Xu Y."/>
            <person name="Jin H."/>
            <person name="Xiao X."/>
            <person name="Hu G."/>
            <person name="Bao F."/>
            <person name="Hu Y."/>
            <person name="Wan P."/>
            <person name="Li L."/>
            <person name="Deng X."/>
            <person name="Kuang T."/>
            <person name="Xiang C."/>
            <person name="Zhu J.K."/>
            <person name="Oliver M.J."/>
            <person name="He Y."/>
        </authorList>
    </citation>
    <scope>NUCLEOTIDE SEQUENCE [LARGE SCALE GENOMIC DNA]</scope>
    <source>
        <strain evidence="3">cv. XS01</strain>
    </source>
</reference>
<proteinExistence type="predicted"/>
<accession>A0A2Z7D8A7</accession>
<keyword evidence="3" id="KW-1185">Reference proteome</keyword>